<keyword evidence="3" id="KW-0611">Plant defense</keyword>
<protein>
    <recommendedName>
        <fullName evidence="9">NB-ARC domain-containing protein</fullName>
    </recommendedName>
</protein>
<keyword evidence="2" id="KW-0547">Nucleotide-binding</keyword>
<evidence type="ECO:0008006" key="9">
    <source>
        <dbReference type="Google" id="ProtNLM"/>
    </source>
</evidence>
<evidence type="ECO:0000256" key="2">
    <source>
        <dbReference type="ARBA" id="ARBA00022741"/>
    </source>
</evidence>
<dbReference type="Proteomes" id="UP001141552">
    <property type="component" value="Unassembled WGS sequence"/>
</dbReference>
<dbReference type="Gene3D" id="3.40.50.300">
    <property type="entry name" value="P-loop containing nucleotide triphosphate hydrolases"/>
    <property type="match status" value="1"/>
</dbReference>
<dbReference type="Pfam" id="PF00931">
    <property type="entry name" value="NB-ARC"/>
    <property type="match status" value="1"/>
</dbReference>
<feature type="domain" description="NB-ARC" evidence="5">
    <location>
        <begin position="116"/>
        <end position="265"/>
    </location>
</feature>
<dbReference type="GO" id="GO:0006952">
    <property type="term" value="P:defense response"/>
    <property type="evidence" value="ECO:0007669"/>
    <property type="project" value="UniProtKB-KW"/>
</dbReference>
<evidence type="ECO:0000313" key="8">
    <source>
        <dbReference type="Proteomes" id="UP001141552"/>
    </source>
</evidence>
<dbReference type="InterPro" id="IPR038005">
    <property type="entry name" value="RX-like_CC"/>
</dbReference>
<dbReference type="SUPFAM" id="SSF52540">
    <property type="entry name" value="P-loop containing nucleoside triphosphate hydrolases"/>
    <property type="match status" value="1"/>
</dbReference>
<accession>A0A9Q0G4J2</accession>
<comment type="caution">
    <text evidence="7">The sequence shown here is derived from an EMBL/GenBank/DDBJ whole genome shotgun (WGS) entry which is preliminary data.</text>
</comment>
<dbReference type="PANTHER" id="PTHR36766:SF70">
    <property type="entry name" value="DISEASE RESISTANCE PROTEIN RGA4"/>
    <property type="match status" value="1"/>
</dbReference>
<name>A0A9Q0G4J2_9ROSI</name>
<dbReference type="OrthoDB" id="851510at2759"/>
<dbReference type="InterPro" id="IPR002182">
    <property type="entry name" value="NB-ARC"/>
</dbReference>
<dbReference type="CDD" id="cd14798">
    <property type="entry name" value="RX-CC_like"/>
    <property type="match status" value="1"/>
</dbReference>
<keyword evidence="1" id="KW-0677">Repeat</keyword>
<dbReference type="EMBL" id="JAKUCV010002599">
    <property type="protein sequence ID" value="KAJ4842062.1"/>
    <property type="molecule type" value="Genomic_DNA"/>
</dbReference>
<gene>
    <name evidence="7" type="ORF">Tsubulata_050567</name>
</gene>
<dbReference type="GO" id="GO:0005524">
    <property type="term" value="F:ATP binding"/>
    <property type="evidence" value="ECO:0007669"/>
    <property type="project" value="UniProtKB-KW"/>
</dbReference>
<evidence type="ECO:0000256" key="3">
    <source>
        <dbReference type="ARBA" id="ARBA00022821"/>
    </source>
</evidence>
<evidence type="ECO:0000256" key="1">
    <source>
        <dbReference type="ARBA" id="ARBA00022737"/>
    </source>
</evidence>
<proteinExistence type="predicted"/>
<dbReference type="PRINTS" id="PR00364">
    <property type="entry name" value="DISEASERSIST"/>
</dbReference>
<keyword evidence="4" id="KW-0067">ATP-binding</keyword>
<evidence type="ECO:0000259" key="5">
    <source>
        <dbReference type="Pfam" id="PF00931"/>
    </source>
</evidence>
<dbReference type="PANTHER" id="PTHR36766">
    <property type="entry name" value="PLANT BROAD-SPECTRUM MILDEW RESISTANCE PROTEIN RPW8"/>
    <property type="match status" value="1"/>
</dbReference>
<dbReference type="Gene3D" id="1.20.5.4130">
    <property type="match status" value="1"/>
</dbReference>
<evidence type="ECO:0000259" key="6">
    <source>
        <dbReference type="Pfam" id="PF18052"/>
    </source>
</evidence>
<dbReference type="GO" id="GO:0043531">
    <property type="term" value="F:ADP binding"/>
    <property type="evidence" value="ECO:0007669"/>
    <property type="project" value="InterPro"/>
</dbReference>
<keyword evidence="8" id="KW-1185">Reference proteome</keyword>
<dbReference type="InterPro" id="IPR041118">
    <property type="entry name" value="Rx_N"/>
</dbReference>
<evidence type="ECO:0000256" key="4">
    <source>
        <dbReference type="ARBA" id="ARBA00022840"/>
    </source>
</evidence>
<organism evidence="7 8">
    <name type="scientific">Turnera subulata</name>
    <dbReference type="NCBI Taxonomy" id="218843"/>
    <lineage>
        <taxon>Eukaryota</taxon>
        <taxon>Viridiplantae</taxon>
        <taxon>Streptophyta</taxon>
        <taxon>Embryophyta</taxon>
        <taxon>Tracheophyta</taxon>
        <taxon>Spermatophyta</taxon>
        <taxon>Magnoliopsida</taxon>
        <taxon>eudicotyledons</taxon>
        <taxon>Gunneridae</taxon>
        <taxon>Pentapetalae</taxon>
        <taxon>rosids</taxon>
        <taxon>fabids</taxon>
        <taxon>Malpighiales</taxon>
        <taxon>Passifloraceae</taxon>
        <taxon>Turnera</taxon>
    </lineage>
</organism>
<feature type="domain" description="Disease resistance N-terminal" evidence="6">
    <location>
        <begin position="7"/>
        <end position="65"/>
    </location>
</feature>
<dbReference type="InterPro" id="IPR027417">
    <property type="entry name" value="P-loop_NTPase"/>
</dbReference>
<sequence>MGCLVISNTKSTLSSIKLVLRDAEEKQVIQESVKSWLQKLRDVAYEAEDVLDEFGYEVVRQKVKKINDELAEIKDEVGGLGLLSAAAISTERAPQPSISQDTHAFLNKSEQAIGRDKDVSKVIELLDVSRDDQVLSVFPIVGMGGLGKTTLAKLVVEEIKERKLSEEIIWVCVSQNFNKQRILGEMLQDLSGKNVGALSSLNPIVRQLQEGLQGKKFLLVLDDVWNEEPKEWESLKEELSIVCGSNGNVVMVTTRKRQTASIMETSPRA</sequence>
<dbReference type="AlphaFoldDB" id="A0A9Q0G4J2"/>
<evidence type="ECO:0000313" key="7">
    <source>
        <dbReference type="EMBL" id="KAJ4842062.1"/>
    </source>
</evidence>
<reference evidence="7" key="1">
    <citation type="submission" date="2022-02" db="EMBL/GenBank/DDBJ databases">
        <authorList>
            <person name="Henning P.M."/>
            <person name="McCubbin A.G."/>
            <person name="Shore J.S."/>
        </authorList>
    </citation>
    <scope>NUCLEOTIDE SEQUENCE</scope>
    <source>
        <strain evidence="7">F60SS</strain>
        <tissue evidence="7">Leaves</tissue>
    </source>
</reference>
<dbReference type="Pfam" id="PF18052">
    <property type="entry name" value="Rx_N"/>
    <property type="match status" value="1"/>
</dbReference>
<reference evidence="7" key="2">
    <citation type="journal article" date="2023" name="Plants (Basel)">
        <title>Annotation of the Turnera subulata (Passifloraceae) Draft Genome Reveals the S-Locus Evolved after the Divergence of Turneroideae from Passifloroideae in a Stepwise Manner.</title>
        <authorList>
            <person name="Henning P.M."/>
            <person name="Roalson E.H."/>
            <person name="Mir W."/>
            <person name="McCubbin A.G."/>
            <person name="Shore J.S."/>
        </authorList>
    </citation>
    <scope>NUCLEOTIDE SEQUENCE</scope>
    <source>
        <strain evidence="7">F60SS</strain>
    </source>
</reference>